<evidence type="ECO:0000256" key="4">
    <source>
        <dbReference type="ARBA" id="ARBA00022631"/>
    </source>
</evidence>
<name>A0A8H9MEM7_9PSEU</name>
<dbReference type="Proteomes" id="UP000658656">
    <property type="component" value="Unassembled WGS sequence"/>
</dbReference>
<dbReference type="AlphaFoldDB" id="A0A8H9MEM7"/>
<gene>
    <name evidence="9" type="ORF">GCM10017566_40880</name>
</gene>
<feature type="compositionally biased region" description="Polar residues" evidence="7">
    <location>
        <begin position="50"/>
        <end position="59"/>
    </location>
</feature>
<organism evidence="9 10">
    <name type="scientific">Amycolatopsis bartoniae</name>
    <dbReference type="NCBI Taxonomy" id="941986"/>
    <lineage>
        <taxon>Bacteria</taxon>
        <taxon>Bacillati</taxon>
        <taxon>Actinomycetota</taxon>
        <taxon>Actinomycetes</taxon>
        <taxon>Pseudonocardiales</taxon>
        <taxon>Pseudonocardiaceae</taxon>
        <taxon>Amycolatopsis</taxon>
    </lineage>
</organism>
<protein>
    <recommendedName>
        <fullName evidence="3">2-oxo-4-hydroxy-4-carboxy-5-ureidoimidazoline decarboxylase</fullName>
        <ecNumber evidence="3">4.1.1.97</ecNumber>
    </recommendedName>
</protein>
<dbReference type="EMBL" id="BNAV01000005">
    <property type="protein sequence ID" value="GHF63094.1"/>
    <property type="molecule type" value="Genomic_DNA"/>
</dbReference>
<feature type="domain" description="Oxo-4-hydroxy-4-carboxy-5-ureidoimidazoline decarboxylase" evidence="8">
    <location>
        <begin position="2"/>
        <end position="125"/>
    </location>
</feature>
<keyword evidence="10" id="KW-1185">Reference proteome</keyword>
<dbReference type="GO" id="GO:0019628">
    <property type="term" value="P:urate catabolic process"/>
    <property type="evidence" value="ECO:0007669"/>
    <property type="project" value="TreeGrafter"/>
</dbReference>
<reference evidence="9" key="1">
    <citation type="journal article" date="2014" name="Int. J. Syst. Evol. Microbiol.">
        <title>Complete genome sequence of Corynebacterium casei LMG S-19264T (=DSM 44701T), isolated from a smear-ripened cheese.</title>
        <authorList>
            <consortium name="US DOE Joint Genome Institute (JGI-PGF)"/>
            <person name="Walter F."/>
            <person name="Albersmeier A."/>
            <person name="Kalinowski J."/>
            <person name="Ruckert C."/>
        </authorList>
    </citation>
    <scope>NUCLEOTIDE SEQUENCE</scope>
    <source>
        <strain evidence="9">CGMCC 4.7679</strain>
    </source>
</reference>
<sequence length="130" mass="14060">MPRWVETVLAGRPYADLAALQARADLTLEADEIRRAMAAHPRIGERATGASKTEQSGVDSATAERFRAANAEYEARFGHVFLVCASGRSGEELLADLRERLGNDPATELAVAGRELVKIAQLRLEKAVTA</sequence>
<evidence type="ECO:0000256" key="6">
    <source>
        <dbReference type="ARBA" id="ARBA00023239"/>
    </source>
</evidence>
<comment type="catalytic activity">
    <reaction evidence="1">
        <text>5-hydroxy-2-oxo-4-ureido-2,5-dihydro-1H-imidazole-5-carboxylate + H(+) = (S)-allantoin + CO2</text>
        <dbReference type="Rhea" id="RHEA:26301"/>
        <dbReference type="ChEBI" id="CHEBI:15378"/>
        <dbReference type="ChEBI" id="CHEBI:15678"/>
        <dbReference type="ChEBI" id="CHEBI:16526"/>
        <dbReference type="ChEBI" id="CHEBI:58639"/>
        <dbReference type="EC" id="4.1.1.97"/>
    </reaction>
</comment>
<keyword evidence="4" id="KW-0659">Purine metabolism</keyword>
<comment type="pathway">
    <text evidence="2">Purine metabolism; urate degradation; (S)-allantoin from urate: step 3/3.</text>
</comment>
<dbReference type="EC" id="4.1.1.97" evidence="3"/>
<evidence type="ECO:0000256" key="7">
    <source>
        <dbReference type="SAM" id="MobiDB-lite"/>
    </source>
</evidence>
<evidence type="ECO:0000259" key="8">
    <source>
        <dbReference type="Pfam" id="PF09349"/>
    </source>
</evidence>
<evidence type="ECO:0000256" key="5">
    <source>
        <dbReference type="ARBA" id="ARBA00022793"/>
    </source>
</evidence>
<keyword evidence="6" id="KW-0456">Lyase</keyword>
<dbReference type="NCBIfam" id="NF010372">
    <property type="entry name" value="PRK13798.1"/>
    <property type="match status" value="1"/>
</dbReference>
<evidence type="ECO:0000256" key="2">
    <source>
        <dbReference type="ARBA" id="ARBA00004754"/>
    </source>
</evidence>
<dbReference type="PANTHER" id="PTHR43466:SF1">
    <property type="entry name" value="2-OXO-4-HYDROXY-4-CARBOXY-5-UREIDOIMIDAZOLINE DECARBOXYLASE-RELATED"/>
    <property type="match status" value="1"/>
</dbReference>
<dbReference type="Pfam" id="PF09349">
    <property type="entry name" value="OHCU_decarbox"/>
    <property type="match status" value="1"/>
</dbReference>
<evidence type="ECO:0000313" key="10">
    <source>
        <dbReference type="Proteomes" id="UP000658656"/>
    </source>
</evidence>
<dbReference type="GO" id="GO:0006144">
    <property type="term" value="P:purine nucleobase metabolic process"/>
    <property type="evidence" value="ECO:0007669"/>
    <property type="project" value="UniProtKB-KW"/>
</dbReference>
<evidence type="ECO:0000313" key="9">
    <source>
        <dbReference type="EMBL" id="GHF63094.1"/>
    </source>
</evidence>
<evidence type="ECO:0000256" key="3">
    <source>
        <dbReference type="ARBA" id="ARBA00012257"/>
    </source>
</evidence>
<dbReference type="SUPFAM" id="SSF158694">
    <property type="entry name" value="UraD-Like"/>
    <property type="match status" value="1"/>
</dbReference>
<proteinExistence type="predicted"/>
<dbReference type="GO" id="GO:0051997">
    <property type="term" value="F:2-oxo-4-hydroxy-4-carboxy-5-ureidoimidazoline decarboxylase activity"/>
    <property type="evidence" value="ECO:0007669"/>
    <property type="project" value="UniProtKB-EC"/>
</dbReference>
<dbReference type="PANTHER" id="PTHR43466">
    <property type="entry name" value="2-OXO-4-HYDROXY-4-CARBOXY-5-UREIDOIMIDAZOLINE DECARBOXYLASE-RELATED"/>
    <property type="match status" value="1"/>
</dbReference>
<feature type="region of interest" description="Disordered" evidence="7">
    <location>
        <begin position="39"/>
        <end position="61"/>
    </location>
</feature>
<comment type="caution">
    <text evidence="9">The sequence shown here is derived from an EMBL/GenBank/DDBJ whole genome shotgun (WGS) entry which is preliminary data.</text>
</comment>
<evidence type="ECO:0000256" key="1">
    <source>
        <dbReference type="ARBA" id="ARBA00001163"/>
    </source>
</evidence>
<dbReference type="Gene3D" id="1.10.3330.10">
    <property type="entry name" value="Oxo-4-hydroxy-4-carboxy-5-ureidoimidazoline decarboxylase"/>
    <property type="match status" value="1"/>
</dbReference>
<reference evidence="9" key="2">
    <citation type="submission" date="2020-09" db="EMBL/GenBank/DDBJ databases">
        <authorList>
            <person name="Sun Q."/>
            <person name="Zhou Y."/>
        </authorList>
    </citation>
    <scope>NUCLEOTIDE SEQUENCE</scope>
    <source>
        <strain evidence="9">CGMCC 4.7679</strain>
    </source>
</reference>
<keyword evidence="5" id="KW-0210">Decarboxylase</keyword>
<dbReference type="InterPro" id="IPR018020">
    <property type="entry name" value="OHCU_decarboxylase"/>
</dbReference>
<dbReference type="InterPro" id="IPR036778">
    <property type="entry name" value="OHCU_decarboxylase_sf"/>
</dbReference>
<accession>A0A8H9MEM7</accession>